<sequence length="421" mass="43991">MSKRFKAPAALALVGAFLCAVAFGAPTPAVADTAAQLQAKLDTAQNKLDSLYEQAEQISEQLNGTKVQLQETNAKIDQANSDIAQTEKDIEAKKAELAERQSHLSAKVAQDYKNGTVSFLSIVLNATSFDDFVSRIHYADKVSEKQASDIDATKQLQAELNDKSIELTAQKQQLEQQKAQQEQLQADQESQQAQLDAQVSETQSYVNGLDQEVKDKLAEEQEAARAQQEAEANAAREAANAALASSSSGSSGGSSGSSSSGNGSSTAPSGSTGSRPAAGSTPSGSNPGSGLRPSGSGGSSSSVAGSTAQRQAVIDAAWSMVGGSYIYGAYDPANRTFDCSGLTMYCFSKAGISLPHQSEAQKGYIRNFVPLSQLQPGDLVWKSGHVGIYVGNGQMIHASNPTRGIIVGPMTWGMVGGGWPA</sequence>
<gene>
    <name evidence="10" type="ORF">QJ043_00455</name>
</gene>
<dbReference type="InterPro" id="IPR038765">
    <property type="entry name" value="Papain-like_cys_pep_sf"/>
</dbReference>
<dbReference type="InterPro" id="IPR057309">
    <property type="entry name" value="PcsB_CC"/>
</dbReference>
<evidence type="ECO:0000256" key="6">
    <source>
        <dbReference type="SAM" id="Coils"/>
    </source>
</evidence>
<feature type="region of interest" description="Disordered" evidence="7">
    <location>
        <begin position="180"/>
        <end position="202"/>
    </location>
</feature>
<feature type="compositionally biased region" description="Low complexity" evidence="7">
    <location>
        <begin position="180"/>
        <end position="198"/>
    </location>
</feature>
<evidence type="ECO:0000259" key="9">
    <source>
        <dbReference type="PROSITE" id="PS51935"/>
    </source>
</evidence>
<evidence type="ECO:0000256" key="4">
    <source>
        <dbReference type="ARBA" id="ARBA00022801"/>
    </source>
</evidence>
<evidence type="ECO:0000256" key="3">
    <source>
        <dbReference type="ARBA" id="ARBA00022729"/>
    </source>
</evidence>
<keyword evidence="6" id="KW-0175">Coiled coil</keyword>
<keyword evidence="2" id="KW-0645">Protease</keyword>
<accession>A0ABT6ZHM7</accession>
<dbReference type="Gene3D" id="3.90.1720.10">
    <property type="entry name" value="endopeptidase domain like (from Nostoc punctiforme)"/>
    <property type="match status" value="1"/>
</dbReference>
<feature type="signal peptide" evidence="8">
    <location>
        <begin position="1"/>
        <end position="31"/>
    </location>
</feature>
<dbReference type="Pfam" id="PF00877">
    <property type="entry name" value="NLPC_P60"/>
    <property type="match status" value="1"/>
</dbReference>
<evidence type="ECO:0000256" key="8">
    <source>
        <dbReference type="SAM" id="SignalP"/>
    </source>
</evidence>
<evidence type="ECO:0000256" key="2">
    <source>
        <dbReference type="ARBA" id="ARBA00022670"/>
    </source>
</evidence>
<keyword evidence="3 8" id="KW-0732">Signal</keyword>
<protein>
    <submittedName>
        <fullName evidence="10">NlpC/P60 family protein</fullName>
    </submittedName>
</protein>
<name>A0ABT6ZHM7_9ACTN</name>
<dbReference type="RefSeq" id="WP_283712202.1">
    <property type="nucleotide sequence ID" value="NZ_JASJEW010000001.1"/>
</dbReference>
<keyword evidence="5" id="KW-0788">Thiol protease</keyword>
<dbReference type="Pfam" id="PF24568">
    <property type="entry name" value="CC_PcsB"/>
    <property type="match status" value="1"/>
</dbReference>
<feature type="region of interest" description="Disordered" evidence="7">
    <location>
        <begin position="219"/>
        <end position="304"/>
    </location>
</feature>
<dbReference type="InterPro" id="IPR000064">
    <property type="entry name" value="NLP_P60_dom"/>
</dbReference>
<comment type="caution">
    <text evidence="10">The sequence shown here is derived from an EMBL/GenBank/DDBJ whole genome shotgun (WGS) entry which is preliminary data.</text>
</comment>
<evidence type="ECO:0000256" key="5">
    <source>
        <dbReference type="ARBA" id="ARBA00022807"/>
    </source>
</evidence>
<reference evidence="10" key="1">
    <citation type="submission" date="2023-05" db="EMBL/GenBank/DDBJ databases">
        <title>[olsenella] sp. nov., isolated from a pig farm feces dump.</title>
        <authorList>
            <person name="Chang Y.-H."/>
        </authorList>
    </citation>
    <scope>NUCLEOTIDE SEQUENCE</scope>
    <source>
        <strain evidence="10">YH-ols2217</strain>
    </source>
</reference>
<proteinExistence type="inferred from homology"/>
<feature type="coiled-coil region" evidence="6">
    <location>
        <begin position="34"/>
        <end position="103"/>
    </location>
</feature>
<dbReference type="InterPro" id="IPR051202">
    <property type="entry name" value="Peptidase_C40"/>
</dbReference>
<feature type="compositionally biased region" description="Low complexity" evidence="7">
    <location>
        <begin position="256"/>
        <end position="304"/>
    </location>
</feature>
<evidence type="ECO:0000313" key="11">
    <source>
        <dbReference type="Proteomes" id="UP001431693"/>
    </source>
</evidence>
<evidence type="ECO:0000256" key="1">
    <source>
        <dbReference type="ARBA" id="ARBA00007074"/>
    </source>
</evidence>
<keyword evidence="11" id="KW-1185">Reference proteome</keyword>
<dbReference type="PROSITE" id="PS51935">
    <property type="entry name" value="NLPC_P60"/>
    <property type="match status" value="1"/>
</dbReference>
<evidence type="ECO:0000313" key="10">
    <source>
        <dbReference type="EMBL" id="MDJ1128558.1"/>
    </source>
</evidence>
<feature type="compositionally biased region" description="Low complexity" evidence="7">
    <location>
        <begin position="224"/>
        <end position="249"/>
    </location>
</feature>
<dbReference type="PANTHER" id="PTHR47053">
    <property type="entry name" value="MUREIN DD-ENDOPEPTIDASE MEPH-RELATED"/>
    <property type="match status" value="1"/>
</dbReference>
<organism evidence="10 11">
    <name type="scientific">Kribbibacterium absianum</name>
    <dbReference type="NCBI Taxonomy" id="3044210"/>
    <lineage>
        <taxon>Bacteria</taxon>
        <taxon>Bacillati</taxon>
        <taxon>Actinomycetota</taxon>
        <taxon>Coriobacteriia</taxon>
        <taxon>Coriobacteriales</taxon>
        <taxon>Kribbibacteriaceae</taxon>
        <taxon>Kribbibacterium</taxon>
    </lineage>
</organism>
<dbReference type="EMBL" id="JASJEX010000001">
    <property type="protein sequence ID" value="MDJ1128558.1"/>
    <property type="molecule type" value="Genomic_DNA"/>
</dbReference>
<feature type="domain" description="NlpC/P60" evidence="9">
    <location>
        <begin position="307"/>
        <end position="421"/>
    </location>
</feature>
<dbReference type="PANTHER" id="PTHR47053:SF1">
    <property type="entry name" value="MUREIN DD-ENDOPEPTIDASE MEPH-RELATED"/>
    <property type="match status" value="1"/>
</dbReference>
<dbReference type="Proteomes" id="UP001431693">
    <property type="component" value="Unassembled WGS sequence"/>
</dbReference>
<dbReference type="SUPFAM" id="SSF54001">
    <property type="entry name" value="Cysteine proteinases"/>
    <property type="match status" value="1"/>
</dbReference>
<evidence type="ECO:0000256" key="7">
    <source>
        <dbReference type="SAM" id="MobiDB-lite"/>
    </source>
</evidence>
<comment type="similarity">
    <text evidence="1">Belongs to the peptidase C40 family.</text>
</comment>
<feature type="chain" id="PRO_5046587440" evidence="8">
    <location>
        <begin position="32"/>
        <end position="421"/>
    </location>
</feature>
<dbReference type="Gene3D" id="6.10.250.3150">
    <property type="match status" value="1"/>
</dbReference>
<keyword evidence="4" id="KW-0378">Hydrolase</keyword>